<keyword evidence="4" id="KW-1185">Reference proteome</keyword>
<dbReference type="GO" id="GO:0004364">
    <property type="term" value="F:glutathione transferase activity"/>
    <property type="evidence" value="ECO:0007669"/>
    <property type="project" value="TreeGrafter"/>
</dbReference>
<dbReference type="InterPro" id="IPR040079">
    <property type="entry name" value="Glutathione_S-Trfase"/>
</dbReference>
<dbReference type="InterPro" id="IPR036249">
    <property type="entry name" value="Thioredoxin-like_sf"/>
</dbReference>
<keyword evidence="3" id="KW-0808">Transferase</keyword>
<dbReference type="OrthoDB" id="414243at2759"/>
<dbReference type="SFLD" id="SFLDS00019">
    <property type="entry name" value="Glutathione_Transferase_(cytos"/>
    <property type="match status" value="1"/>
</dbReference>
<dbReference type="STRING" id="341454.A0A4S2MHV6"/>
<gene>
    <name evidence="3" type="ORF">EX30DRAFT_312434</name>
</gene>
<dbReference type="PROSITE" id="PS50405">
    <property type="entry name" value="GST_CTER"/>
    <property type="match status" value="1"/>
</dbReference>
<evidence type="ECO:0000313" key="3">
    <source>
        <dbReference type="EMBL" id="TGZ76456.1"/>
    </source>
</evidence>
<evidence type="ECO:0000259" key="1">
    <source>
        <dbReference type="PROSITE" id="PS50404"/>
    </source>
</evidence>
<dbReference type="InterPro" id="IPR050213">
    <property type="entry name" value="GST_superfamily"/>
</dbReference>
<sequence>MADQLVYWPGFPGRAEPIRLALEEAAAEYDDTPGGMDELMKYVTPEFVDPNGNTPPFAPPILKVGNHLLYQTTNILLFLGPKLGLIPDDELGLYQVNELALTAWDLSDEAHNTHHPIGVGLYYEDQKDAAAENAKQFRESRIPKFFGFFNRVLEQNKASNSDYLVGSSLTYADLVLWQVIDGLKFAFPKATERELGKLELLKAFYDRVKERPRIKEYLGSKRRQKYSNGLFRHYEELDQ</sequence>
<reference evidence="3 4" key="1">
    <citation type="submission" date="2019-04" db="EMBL/GenBank/DDBJ databases">
        <title>Comparative genomics and transcriptomics to analyze fruiting body development in filamentous ascomycetes.</title>
        <authorList>
            <consortium name="DOE Joint Genome Institute"/>
            <person name="Lutkenhaus R."/>
            <person name="Traeger S."/>
            <person name="Breuer J."/>
            <person name="Kuo A."/>
            <person name="Lipzen A."/>
            <person name="Pangilinan J."/>
            <person name="Dilworth D."/>
            <person name="Sandor L."/>
            <person name="Poggeler S."/>
            <person name="Barry K."/>
            <person name="Grigoriev I.V."/>
            <person name="Nowrousian M."/>
        </authorList>
    </citation>
    <scope>NUCLEOTIDE SEQUENCE [LARGE SCALE GENOMIC DNA]</scope>
    <source>
        <strain evidence="3 4">CBS 389.68</strain>
    </source>
</reference>
<proteinExistence type="predicted"/>
<dbReference type="GO" id="GO:0006749">
    <property type="term" value="P:glutathione metabolic process"/>
    <property type="evidence" value="ECO:0007669"/>
    <property type="project" value="TreeGrafter"/>
</dbReference>
<dbReference type="SUPFAM" id="SSF47616">
    <property type="entry name" value="GST C-terminal domain-like"/>
    <property type="match status" value="1"/>
</dbReference>
<dbReference type="PANTHER" id="PTHR11571">
    <property type="entry name" value="GLUTATHIONE S-TRANSFERASE"/>
    <property type="match status" value="1"/>
</dbReference>
<dbReference type="Pfam" id="PF14497">
    <property type="entry name" value="GST_C_3"/>
    <property type="match status" value="1"/>
</dbReference>
<feature type="domain" description="GST C-terminal" evidence="2">
    <location>
        <begin position="89"/>
        <end position="227"/>
    </location>
</feature>
<dbReference type="PROSITE" id="PS50404">
    <property type="entry name" value="GST_NTER"/>
    <property type="match status" value="1"/>
</dbReference>
<dbReference type="InterPro" id="IPR010987">
    <property type="entry name" value="Glutathione-S-Trfase_C-like"/>
</dbReference>
<dbReference type="Proteomes" id="UP000298138">
    <property type="component" value="Unassembled WGS sequence"/>
</dbReference>
<accession>A0A4S2MHV6</accession>
<dbReference type="SUPFAM" id="SSF52833">
    <property type="entry name" value="Thioredoxin-like"/>
    <property type="match status" value="1"/>
</dbReference>
<dbReference type="AlphaFoldDB" id="A0A4S2MHV6"/>
<protein>
    <submittedName>
        <fullName evidence="3">Glutathione S-transferase</fullName>
    </submittedName>
</protein>
<dbReference type="InterPro" id="IPR004045">
    <property type="entry name" value="Glutathione_S-Trfase_N"/>
</dbReference>
<dbReference type="InterPro" id="IPR004046">
    <property type="entry name" value="GST_C"/>
</dbReference>
<evidence type="ECO:0000259" key="2">
    <source>
        <dbReference type="PROSITE" id="PS50405"/>
    </source>
</evidence>
<dbReference type="InParanoid" id="A0A4S2MHV6"/>
<dbReference type="Gene3D" id="3.40.30.10">
    <property type="entry name" value="Glutaredoxin"/>
    <property type="match status" value="1"/>
</dbReference>
<organism evidence="3 4">
    <name type="scientific">Ascodesmis nigricans</name>
    <dbReference type="NCBI Taxonomy" id="341454"/>
    <lineage>
        <taxon>Eukaryota</taxon>
        <taxon>Fungi</taxon>
        <taxon>Dikarya</taxon>
        <taxon>Ascomycota</taxon>
        <taxon>Pezizomycotina</taxon>
        <taxon>Pezizomycetes</taxon>
        <taxon>Pezizales</taxon>
        <taxon>Ascodesmidaceae</taxon>
        <taxon>Ascodesmis</taxon>
    </lineage>
</organism>
<dbReference type="InterPro" id="IPR036282">
    <property type="entry name" value="Glutathione-S-Trfase_C_sf"/>
</dbReference>
<evidence type="ECO:0000313" key="4">
    <source>
        <dbReference type="Proteomes" id="UP000298138"/>
    </source>
</evidence>
<dbReference type="Gene3D" id="1.20.1050.10">
    <property type="match status" value="1"/>
</dbReference>
<name>A0A4S2MHV6_9PEZI</name>
<feature type="domain" description="GST N-terminal" evidence="1">
    <location>
        <begin position="2"/>
        <end position="87"/>
    </location>
</feature>
<dbReference type="EMBL" id="ML220178">
    <property type="protein sequence ID" value="TGZ76456.1"/>
    <property type="molecule type" value="Genomic_DNA"/>
</dbReference>
<dbReference type="PANTHER" id="PTHR11571:SF263">
    <property type="entry name" value="GLUTATHIONE S-TRANSFERASE"/>
    <property type="match status" value="1"/>
</dbReference>
<dbReference type="CDD" id="cd03192">
    <property type="entry name" value="GST_C_Sigma_like"/>
    <property type="match status" value="1"/>
</dbReference>